<dbReference type="Proteomes" id="UP000281549">
    <property type="component" value="Unassembled WGS sequence"/>
</dbReference>
<feature type="region of interest" description="Disordered" evidence="1">
    <location>
        <begin position="113"/>
        <end position="168"/>
    </location>
</feature>
<dbReference type="PANTHER" id="PTHR33887:SF5">
    <property type="entry name" value="PB1 DOMAIN-CONTAINING PROTEIN"/>
    <property type="match status" value="1"/>
</dbReference>
<dbReference type="EMBL" id="ML005036">
    <property type="protein sequence ID" value="RKP20649.1"/>
    <property type="molecule type" value="Genomic_DNA"/>
</dbReference>
<accession>A0A4V1J082</accession>
<dbReference type="PANTHER" id="PTHR33887">
    <property type="entry name" value="PB1 DOMAIN-CONTAINING PROTEIN"/>
    <property type="match status" value="1"/>
</dbReference>
<feature type="compositionally biased region" description="Polar residues" evidence="1">
    <location>
        <begin position="122"/>
        <end position="147"/>
    </location>
</feature>
<dbReference type="InterPro" id="IPR039471">
    <property type="entry name" value="CXorf65-like"/>
</dbReference>
<evidence type="ECO:0000313" key="2">
    <source>
        <dbReference type="EMBL" id="RKP20649.1"/>
    </source>
</evidence>
<evidence type="ECO:0000256" key="1">
    <source>
        <dbReference type="SAM" id="MobiDB-lite"/>
    </source>
</evidence>
<dbReference type="Pfam" id="PF15874">
    <property type="entry name" value="Il2rg"/>
    <property type="match status" value="1"/>
</dbReference>
<gene>
    <name evidence="2" type="ORF">ROZALSC1DRAFT_27885</name>
</gene>
<evidence type="ECO:0000313" key="3">
    <source>
        <dbReference type="Proteomes" id="UP000281549"/>
    </source>
</evidence>
<sequence>MDVISIICLHLANEEKIFNPNCVSIVFLNHIKKSCGFDDIPEQVDLATENGEVIDLQSKPKEYAKKYLEPRGTYILLKVVDDNVSDDSHASNYVPLIDQGLGERLKLTVSRKDGTRKRYTETSESISSNTMNINQGSAYSKTKQSSATRKEDGRSTAKAKANVPSKNK</sequence>
<organism evidence="2 3">
    <name type="scientific">Rozella allomycis (strain CSF55)</name>
    <dbReference type="NCBI Taxonomy" id="988480"/>
    <lineage>
        <taxon>Eukaryota</taxon>
        <taxon>Fungi</taxon>
        <taxon>Fungi incertae sedis</taxon>
        <taxon>Cryptomycota</taxon>
        <taxon>Cryptomycota incertae sedis</taxon>
        <taxon>Rozella</taxon>
    </lineage>
</organism>
<reference evidence="3" key="1">
    <citation type="journal article" date="2018" name="Nat. Microbiol.">
        <title>Leveraging single-cell genomics to expand the fungal tree of life.</title>
        <authorList>
            <person name="Ahrendt S.R."/>
            <person name="Quandt C.A."/>
            <person name="Ciobanu D."/>
            <person name="Clum A."/>
            <person name="Salamov A."/>
            <person name="Andreopoulos B."/>
            <person name="Cheng J.F."/>
            <person name="Woyke T."/>
            <person name="Pelin A."/>
            <person name="Henrissat B."/>
            <person name="Reynolds N.K."/>
            <person name="Benny G.L."/>
            <person name="Smith M.E."/>
            <person name="James T.Y."/>
            <person name="Grigoriev I.V."/>
        </authorList>
    </citation>
    <scope>NUCLEOTIDE SEQUENCE [LARGE SCALE GENOMIC DNA]</scope>
    <source>
        <strain evidence="3">CSF55</strain>
    </source>
</reference>
<protein>
    <submittedName>
        <fullName evidence="2">Uncharacterized protein</fullName>
    </submittedName>
</protein>
<dbReference type="AlphaFoldDB" id="A0A4V1J082"/>
<name>A0A4V1J082_ROZAC</name>
<proteinExistence type="predicted"/>